<feature type="domain" description="UvrD-like helicase ATP-binding" evidence="6">
    <location>
        <begin position="1"/>
        <end position="286"/>
    </location>
</feature>
<keyword evidence="3 5" id="KW-0347">Helicase</keyword>
<evidence type="ECO:0000313" key="8">
    <source>
        <dbReference type="Proteomes" id="UP000597853"/>
    </source>
</evidence>
<accession>A0ABQ2T825</accession>
<sequence>MSLTEQQKKLVYELDDSAFVVACPGAGKTRAAVGRYLRRCAEEPRKGVALVSFTNAAIDEVRERCTQQNEQNALRAPHFVGTFDSFIHRFVVSPVYRSMYHTTPRLIQSWADTKASSFRLGIRAAVPDVQLSWFDFDIAGRATLCPSRIPVTAGTRLRGFLEGSRRQEAENRAGSIYHALLAAGTVPCDVSRFLASAWINDPVVGELIGRLVSDRFSEVMVDEAQDCGEDELGLLDFLRGRAVRVLMVGDLDQSIYEFRRAVPEKVRAFALGLPVQLPLTDNFRSTPAICALNNALRMGSTIDISRGPHASDQTPVQVLSYATPADIAPSILATIDRHGLETRDTMVVSHRTADAMKAVGIGTTDPVGNNRVAAVVDAGRKLREGADNRTRLTAVERVASYLVEAAVGAFGHKSVEAVCEEHGIDRRWLRDAALRLSQSLTPDSMAPSEFAAAVRARVNSLDWPAQLTVDASIFRAPTATVWANLTKADVRPALPFSTIHGVKGQQFPAIALVLPSQNNRRSNSGPTALDHWEDNTAGEPRRVLYVGASRAQRLLLLLTPKAQTQRVLRLLTRDAVPFHAV</sequence>
<evidence type="ECO:0000256" key="2">
    <source>
        <dbReference type="ARBA" id="ARBA00022801"/>
    </source>
</evidence>
<keyword evidence="4 5" id="KW-0067">ATP-binding</keyword>
<evidence type="ECO:0000256" key="3">
    <source>
        <dbReference type="ARBA" id="ARBA00022806"/>
    </source>
</evidence>
<dbReference type="Proteomes" id="UP000597853">
    <property type="component" value="Unassembled WGS sequence"/>
</dbReference>
<dbReference type="EMBL" id="BMTX01000010">
    <property type="protein sequence ID" value="GGS54321.1"/>
    <property type="molecule type" value="Genomic_DNA"/>
</dbReference>
<dbReference type="PANTHER" id="PTHR11070:SF2">
    <property type="entry name" value="ATP-DEPENDENT DNA HELICASE SRS2"/>
    <property type="match status" value="1"/>
</dbReference>
<comment type="caution">
    <text evidence="7">The sequence shown here is derived from an EMBL/GenBank/DDBJ whole genome shotgun (WGS) entry which is preliminary data.</text>
</comment>
<evidence type="ECO:0000259" key="6">
    <source>
        <dbReference type="PROSITE" id="PS51198"/>
    </source>
</evidence>
<keyword evidence="8" id="KW-1185">Reference proteome</keyword>
<dbReference type="Gene3D" id="3.40.50.300">
    <property type="entry name" value="P-loop containing nucleotide triphosphate hydrolases"/>
    <property type="match status" value="3"/>
</dbReference>
<organism evidence="7 8">
    <name type="scientific">Streptomyces pseudogriseolus</name>
    <name type="common">Streptomyces gancidicus</name>
    <name type="synonym">Streptomyces rubiginosus</name>
    <dbReference type="NCBI Taxonomy" id="36817"/>
    <lineage>
        <taxon>Bacteria</taxon>
        <taxon>Bacillati</taxon>
        <taxon>Actinomycetota</taxon>
        <taxon>Actinomycetes</taxon>
        <taxon>Kitasatosporales</taxon>
        <taxon>Streptomycetaceae</taxon>
        <taxon>Streptomyces</taxon>
        <taxon>Streptomyces pseudogriseolus group</taxon>
    </lineage>
</organism>
<proteinExistence type="predicted"/>
<dbReference type="PANTHER" id="PTHR11070">
    <property type="entry name" value="UVRD / RECB / PCRA DNA HELICASE FAMILY MEMBER"/>
    <property type="match status" value="1"/>
</dbReference>
<keyword evidence="2 5" id="KW-0378">Hydrolase</keyword>
<dbReference type="Pfam" id="PF00580">
    <property type="entry name" value="UvrD-helicase"/>
    <property type="match status" value="2"/>
</dbReference>
<evidence type="ECO:0000313" key="7">
    <source>
        <dbReference type="EMBL" id="GGS54321.1"/>
    </source>
</evidence>
<protein>
    <recommendedName>
        <fullName evidence="6">UvrD-like helicase ATP-binding domain-containing protein</fullName>
    </recommendedName>
</protein>
<reference evidence="8" key="1">
    <citation type="journal article" date="2019" name="Int. J. Syst. Evol. Microbiol.">
        <title>The Global Catalogue of Microorganisms (GCM) 10K type strain sequencing project: providing services to taxonomists for standard genome sequencing and annotation.</title>
        <authorList>
            <consortium name="The Broad Institute Genomics Platform"/>
            <consortium name="The Broad Institute Genome Sequencing Center for Infectious Disease"/>
            <person name="Wu L."/>
            <person name="Ma J."/>
        </authorList>
    </citation>
    <scope>NUCLEOTIDE SEQUENCE [LARGE SCALE GENOMIC DNA]</scope>
    <source>
        <strain evidence="8">JCM 4416</strain>
    </source>
</reference>
<evidence type="ECO:0000256" key="1">
    <source>
        <dbReference type="ARBA" id="ARBA00022741"/>
    </source>
</evidence>
<keyword evidence="1 5" id="KW-0547">Nucleotide-binding</keyword>
<feature type="binding site" evidence="5">
    <location>
        <begin position="22"/>
        <end position="29"/>
    </location>
    <ligand>
        <name>ATP</name>
        <dbReference type="ChEBI" id="CHEBI:30616"/>
    </ligand>
</feature>
<dbReference type="SUPFAM" id="SSF52540">
    <property type="entry name" value="P-loop containing nucleoside triphosphate hydrolases"/>
    <property type="match status" value="1"/>
</dbReference>
<dbReference type="InterPro" id="IPR014016">
    <property type="entry name" value="UvrD-like_ATP-bd"/>
</dbReference>
<dbReference type="PROSITE" id="PS51198">
    <property type="entry name" value="UVRD_HELICASE_ATP_BIND"/>
    <property type="match status" value="1"/>
</dbReference>
<name>A0ABQ2T825_STREZ</name>
<evidence type="ECO:0000256" key="4">
    <source>
        <dbReference type="ARBA" id="ARBA00022840"/>
    </source>
</evidence>
<dbReference type="InterPro" id="IPR000212">
    <property type="entry name" value="DNA_helicase_UvrD/REP"/>
</dbReference>
<evidence type="ECO:0000256" key="5">
    <source>
        <dbReference type="PROSITE-ProRule" id="PRU00560"/>
    </source>
</evidence>
<gene>
    <name evidence="7" type="ORF">GCM10010285_37380</name>
</gene>
<dbReference type="InterPro" id="IPR027417">
    <property type="entry name" value="P-loop_NTPase"/>
</dbReference>